<dbReference type="Gene3D" id="3.30.1060.10">
    <property type="entry name" value="Peptide methionine sulphoxide reductase MsrA"/>
    <property type="match status" value="1"/>
</dbReference>
<protein>
    <recommendedName>
        <fullName evidence="4">Peptide methionine sulfoxide reductase MsrA</fullName>
        <shortName evidence="4">Protein-methionine-S-oxide reductase</shortName>
        <ecNumber evidence="4">1.8.4.11</ecNumber>
    </recommendedName>
    <alternativeName>
        <fullName evidence="4">Peptide-methionine (S)-S-oxide reductase</fullName>
        <shortName evidence="4">Peptide Met(O) reductase</shortName>
    </alternativeName>
</protein>
<proteinExistence type="inferred from homology"/>
<dbReference type="SUPFAM" id="SSF55068">
    <property type="entry name" value="Peptide methionine sulfoxide reductase"/>
    <property type="match status" value="1"/>
</dbReference>
<dbReference type="GO" id="GO:0008113">
    <property type="term" value="F:peptide-methionine (S)-S-oxide reductase activity"/>
    <property type="evidence" value="ECO:0007669"/>
    <property type="project" value="UniProtKB-EC"/>
</dbReference>
<dbReference type="InterPro" id="IPR036509">
    <property type="entry name" value="Met_Sox_Rdtase_MsrA_sf"/>
</dbReference>
<name>A0ABX1GSZ9_9FLAO</name>
<evidence type="ECO:0000256" key="2">
    <source>
        <dbReference type="ARBA" id="ARBA00047806"/>
    </source>
</evidence>
<evidence type="ECO:0000259" key="5">
    <source>
        <dbReference type="Pfam" id="PF01625"/>
    </source>
</evidence>
<gene>
    <name evidence="4 6" type="primary">msrA</name>
    <name evidence="6" type="ORF">HCU67_09480</name>
</gene>
<comment type="function">
    <text evidence="4">Has an important function as a repair enzyme for proteins that have been inactivated by oxidation. Catalyzes the reversible oxidation-reduction of methionine sulfoxide in proteins to methionine.</text>
</comment>
<keyword evidence="1 4" id="KW-0560">Oxidoreductase</keyword>
<accession>A0ABX1GSZ9</accession>
<feature type="domain" description="Peptide methionine sulphoxide reductase MsrA" evidence="5">
    <location>
        <begin position="11"/>
        <end position="164"/>
    </location>
</feature>
<dbReference type="Pfam" id="PF01625">
    <property type="entry name" value="PMSR"/>
    <property type="match status" value="1"/>
</dbReference>
<evidence type="ECO:0000256" key="4">
    <source>
        <dbReference type="HAMAP-Rule" id="MF_01401"/>
    </source>
</evidence>
<comment type="catalytic activity">
    <reaction evidence="3 4">
        <text>[thioredoxin]-disulfide + L-methionine + H2O = L-methionine (S)-S-oxide + [thioredoxin]-dithiol</text>
        <dbReference type="Rhea" id="RHEA:19993"/>
        <dbReference type="Rhea" id="RHEA-COMP:10698"/>
        <dbReference type="Rhea" id="RHEA-COMP:10700"/>
        <dbReference type="ChEBI" id="CHEBI:15377"/>
        <dbReference type="ChEBI" id="CHEBI:29950"/>
        <dbReference type="ChEBI" id="CHEBI:50058"/>
        <dbReference type="ChEBI" id="CHEBI:57844"/>
        <dbReference type="ChEBI" id="CHEBI:58772"/>
        <dbReference type="EC" id="1.8.4.11"/>
    </reaction>
</comment>
<comment type="similarity">
    <text evidence="4">Belongs to the MsrA Met sulfoxide reductase family.</text>
</comment>
<comment type="caution">
    <text evidence="6">The sequence shown here is derived from an EMBL/GenBank/DDBJ whole genome shotgun (WGS) entry which is preliminary data.</text>
</comment>
<dbReference type="RefSeq" id="WP_168552388.1">
    <property type="nucleotide sequence ID" value="NZ_JAAWWL010000002.1"/>
</dbReference>
<dbReference type="InterPro" id="IPR002569">
    <property type="entry name" value="Met_Sox_Rdtase_MsrA_dom"/>
</dbReference>
<evidence type="ECO:0000256" key="3">
    <source>
        <dbReference type="ARBA" id="ARBA00048782"/>
    </source>
</evidence>
<dbReference type="PANTHER" id="PTHR43774">
    <property type="entry name" value="PEPTIDE METHIONINE SULFOXIDE REDUCTASE"/>
    <property type="match status" value="1"/>
</dbReference>
<evidence type="ECO:0000256" key="1">
    <source>
        <dbReference type="ARBA" id="ARBA00023002"/>
    </source>
</evidence>
<evidence type="ECO:0000313" key="7">
    <source>
        <dbReference type="Proteomes" id="UP000718451"/>
    </source>
</evidence>
<dbReference type="HAMAP" id="MF_01401">
    <property type="entry name" value="MsrA"/>
    <property type="match status" value="1"/>
</dbReference>
<comment type="catalytic activity">
    <reaction evidence="2 4">
        <text>L-methionyl-[protein] + [thioredoxin]-disulfide + H2O = L-methionyl-(S)-S-oxide-[protein] + [thioredoxin]-dithiol</text>
        <dbReference type="Rhea" id="RHEA:14217"/>
        <dbReference type="Rhea" id="RHEA-COMP:10698"/>
        <dbReference type="Rhea" id="RHEA-COMP:10700"/>
        <dbReference type="Rhea" id="RHEA-COMP:12313"/>
        <dbReference type="Rhea" id="RHEA-COMP:12315"/>
        <dbReference type="ChEBI" id="CHEBI:15377"/>
        <dbReference type="ChEBI" id="CHEBI:16044"/>
        <dbReference type="ChEBI" id="CHEBI:29950"/>
        <dbReference type="ChEBI" id="CHEBI:44120"/>
        <dbReference type="ChEBI" id="CHEBI:50058"/>
        <dbReference type="EC" id="1.8.4.11"/>
    </reaction>
</comment>
<reference evidence="6 7" key="1">
    <citation type="submission" date="2020-04" db="EMBL/GenBank/DDBJ databases">
        <authorList>
            <person name="Yoon J."/>
        </authorList>
    </citation>
    <scope>NUCLEOTIDE SEQUENCE [LARGE SCALE GENOMIC DNA]</scope>
    <source>
        <strain evidence="6 7">DJ-13</strain>
    </source>
</reference>
<sequence>MENKIDTNIETAIFANGCFWCTEAVFQRLNGVRKVVSGYTGGTIKNPAYREVCSGRTGHAEGVKIEFDNSIISYKELLEVFFATHNPTTLNRQGNDVGTQYRSEIFYTTQAQKETAEEYISLLGKEKVFSNPIVTAISEEKPFYLAEQEHHNYYNYNSSQPYCQFIINPKIKKLNQYFSDKLNTAKS</sequence>
<dbReference type="NCBIfam" id="TIGR00401">
    <property type="entry name" value="msrA"/>
    <property type="match status" value="1"/>
</dbReference>
<dbReference type="Proteomes" id="UP000718451">
    <property type="component" value="Unassembled WGS sequence"/>
</dbReference>
<keyword evidence="7" id="KW-1185">Reference proteome</keyword>
<dbReference type="PANTHER" id="PTHR43774:SF1">
    <property type="entry name" value="PEPTIDE METHIONINE SULFOXIDE REDUCTASE MSRA 2"/>
    <property type="match status" value="1"/>
</dbReference>
<feature type="active site" evidence="4">
    <location>
        <position position="18"/>
    </location>
</feature>
<organism evidence="6 7">
    <name type="scientific">Croceivirga thetidis</name>
    <dbReference type="NCBI Taxonomy" id="2721623"/>
    <lineage>
        <taxon>Bacteria</taxon>
        <taxon>Pseudomonadati</taxon>
        <taxon>Bacteroidota</taxon>
        <taxon>Flavobacteriia</taxon>
        <taxon>Flavobacteriales</taxon>
        <taxon>Flavobacteriaceae</taxon>
        <taxon>Croceivirga</taxon>
    </lineage>
</organism>
<dbReference type="EMBL" id="JAAWWL010000002">
    <property type="protein sequence ID" value="NKI32171.1"/>
    <property type="molecule type" value="Genomic_DNA"/>
</dbReference>
<dbReference type="EC" id="1.8.4.11" evidence="4"/>
<evidence type="ECO:0000313" key="6">
    <source>
        <dbReference type="EMBL" id="NKI32171.1"/>
    </source>
</evidence>